<dbReference type="EMBL" id="JAAARO010000017">
    <property type="protein sequence ID" value="KAF5732605.1"/>
    <property type="molecule type" value="Genomic_DNA"/>
</dbReference>
<organism evidence="1 2">
    <name type="scientific">Tripterygium wilfordii</name>
    <name type="common">Thunder God vine</name>
    <dbReference type="NCBI Taxonomy" id="458696"/>
    <lineage>
        <taxon>Eukaryota</taxon>
        <taxon>Viridiplantae</taxon>
        <taxon>Streptophyta</taxon>
        <taxon>Embryophyta</taxon>
        <taxon>Tracheophyta</taxon>
        <taxon>Spermatophyta</taxon>
        <taxon>Magnoliopsida</taxon>
        <taxon>eudicotyledons</taxon>
        <taxon>Gunneridae</taxon>
        <taxon>Pentapetalae</taxon>
        <taxon>rosids</taxon>
        <taxon>fabids</taxon>
        <taxon>Celastrales</taxon>
        <taxon>Celastraceae</taxon>
        <taxon>Tripterygium</taxon>
    </lineage>
</organism>
<reference evidence="1 2" key="1">
    <citation type="journal article" date="2020" name="Nat. Commun.">
        <title>Genome of Tripterygium wilfordii and identification of cytochrome P450 involved in triptolide biosynthesis.</title>
        <authorList>
            <person name="Tu L."/>
            <person name="Su P."/>
            <person name="Zhang Z."/>
            <person name="Gao L."/>
            <person name="Wang J."/>
            <person name="Hu T."/>
            <person name="Zhou J."/>
            <person name="Zhang Y."/>
            <person name="Zhao Y."/>
            <person name="Liu Y."/>
            <person name="Song Y."/>
            <person name="Tong Y."/>
            <person name="Lu Y."/>
            <person name="Yang J."/>
            <person name="Xu C."/>
            <person name="Jia M."/>
            <person name="Peters R.J."/>
            <person name="Huang L."/>
            <person name="Gao W."/>
        </authorList>
    </citation>
    <scope>NUCLEOTIDE SEQUENCE [LARGE SCALE GENOMIC DNA]</scope>
    <source>
        <strain evidence="2">cv. XIE 37</strain>
        <tissue evidence="1">Leaf</tissue>
    </source>
</reference>
<keyword evidence="2" id="KW-1185">Reference proteome</keyword>
<proteinExistence type="predicted"/>
<evidence type="ECO:0000313" key="1">
    <source>
        <dbReference type="EMBL" id="KAF5732605.1"/>
    </source>
</evidence>
<evidence type="ECO:0000313" key="2">
    <source>
        <dbReference type="Proteomes" id="UP000593562"/>
    </source>
</evidence>
<gene>
    <name evidence="1" type="ORF">HS088_TW17G00135</name>
</gene>
<dbReference type="AlphaFoldDB" id="A0A7J7CF84"/>
<sequence length="639" mass="73369">MILRVDSPSADSIRVSYRKTAKFTDLGNGSLVEDAPLKPLESYRATGFDDPKTSEYAFFKKLKEGTSRRLHSHPSQSENLPTKKFKSSDFLRERTNTVEKSFETFRSPRPVDIAHANDVSFSSLLDNSSQKTESQEKHPEIFFSKRQKLRQWVAESSGPEIDELCSKGLDRYSLDTSPLVSHFSLFIPFIIDLIQNFLRYDFVSVLLSRLFPETNVDTSLTYSKSMQLETDTNYKLPSSPNTDVRFEKCYRLPERNLLGQEYGLFLDDYSSSRLNVSTKTYLSKFDSSTFLSNYYHLQNKIREPDYEFGERSPILYTHCDSDVGFPLKRDGYHFLKHLNQLDGYQYPNESVLETEPHALLLGWDFESRINERNLSITSENEELSLYPNSSTSWSNVHQNIMDNGCGANGLCMSSFFPFYPLELTPLLPPPLELPTPSASYGNYYSREHFLKGVEDIMAVSNNSSLPLLPIESHQNPDDDCNYNKVWKCSSAFLSPQNQRFMHKVLEEGHDYPGTEDIISSGLHFNLGQKCSREPYSSTCYAIEYPQSDVISSHFVTTRDKFESYLGSSSHRGRGSFNHLSDDLVNISEWLPFQLQWSRDIDKSCPFPLLLDRAWWSDSEGETFYDDNEANSFDTTSLAF</sequence>
<accession>A0A7J7CF84</accession>
<dbReference type="Proteomes" id="UP000593562">
    <property type="component" value="Unassembled WGS sequence"/>
</dbReference>
<protein>
    <submittedName>
        <fullName evidence="1">Uncharacterized protein</fullName>
    </submittedName>
</protein>
<comment type="caution">
    <text evidence="1">The sequence shown here is derived from an EMBL/GenBank/DDBJ whole genome shotgun (WGS) entry which is preliminary data.</text>
</comment>
<name>A0A7J7CF84_TRIWF</name>
<dbReference type="InParanoid" id="A0A7J7CF84"/>